<dbReference type="EMBL" id="BAABFA010000010">
    <property type="protein sequence ID" value="GAA4464532.1"/>
    <property type="molecule type" value="Genomic_DNA"/>
</dbReference>
<feature type="signal peptide" evidence="1">
    <location>
        <begin position="1"/>
        <end position="18"/>
    </location>
</feature>
<keyword evidence="3" id="KW-1185">Reference proteome</keyword>
<dbReference type="Proteomes" id="UP001500067">
    <property type="component" value="Unassembled WGS sequence"/>
</dbReference>
<evidence type="ECO:0000313" key="3">
    <source>
        <dbReference type="Proteomes" id="UP001500067"/>
    </source>
</evidence>
<feature type="chain" id="PRO_5046851870" description="Lipocalin-like domain-containing protein" evidence="1">
    <location>
        <begin position="19"/>
        <end position="150"/>
    </location>
</feature>
<proteinExistence type="predicted"/>
<dbReference type="RefSeq" id="WP_345080982.1">
    <property type="nucleotide sequence ID" value="NZ_BAABFA010000010.1"/>
</dbReference>
<accession>A0ABP8NBI0</accession>
<protein>
    <recommendedName>
        <fullName evidence="4">Lipocalin-like domain-containing protein</fullName>
    </recommendedName>
</protein>
<evidence type="ECO:0000313" key="2">
    <source>
        <dbReference type="EMBL" id="GAA4464532.1"/>
    </source>
</evidence>
<comment type="caution">
    <text evidence="2">The sequence shown here is derived from an EMBL/GenBank/DDBJ whole genome shotgun (WGS) entry which is preliminary data.</text>
</comment>
<organism evidence="2 3">
    <name type="scientific">Nemorincola caseinilytica</name>
    <dbReference type="NCBI Taxonomy" id="2054315"/>
    <lineage>
        <taxon>Bacteria</taxon>
        <taxon>Pseudomonadati</taxon>
        <taxon>Bacteroidota</taxon>
        <taxon>Chitinophagia</taxon>
        <taxon>Chitinophagales</taxon>
        <taxon>Chitinophagaceae</taxon>
        <taxon>Nemorincola</taxon>
    </lineage>
</organism>
<evidence type="ECO:0008006" key="4">
    <source>
        <dbReference type="Google" id="ProtNLM"/>
    </source>
</evidence>
<sequence>MKTMILILAAALALPACRKTDLGPSPMTADVQTEPAAGTAIQVNDNPIQGKWRLVRTTGGLRGVDMSAEEQGLIQTYEFGATDKCVLTVNDNVTNTIYTRYKAPSYTKGTDGDFVTIKGGETYEYYFAHDTLVLSWDVRMDGTVDWYVKE</sequence>
<evidence type="ECO:0000256" key="1">
    <source>
        <dbReference type="SAM" id="SignalP"/>
    </source>
</evidence>
<name>A0ABP8NBI0_9BACT</name>
<keyword evidence="1" id="KW-0732">Signal</keyword>
<gene>
    <name evidence="2" type="ORF">GCM10023093_15060</name>
</gene>
<reference evidence="3" key="1">
    <citation type="journal article" date="2019" name="Int. J. Syst. Evol. Microbiol.">
        <title>The Global Catalogue of Microorganisms (GCM) 10K type strain sequencing project: providing services to taxonomists for standard genome sequencing and annotation.</title>
        <authorList>
            <consortium name="The Broad Institute Genomics Platform"/>
            <consortium name="The Broad Institute Genome Sequencing Center for Infectious Disease"/>
            <person name="Wu L."/>
            <person name="Ma J."/>
        </authorList>
    </citation>
    <scope>NUCLEOTIDE SEQUENCE [LARGE SCALE GENOMIC DNA]</scope>
    <source>
        <strain evidence="3">JCM 32105</strain>
    </source>
</reference>